<feature type="region of interest" description="Disordered" evidence="1">
    <location>
        <begin position="141"/>
        <end position="161"/>
    </location>
</feature>
<evidence type="ECO:0000259" key="2">
    <source>
        <dbReference type="Pfam" id="PF01575"/>
    </source>
</evidence>
<dbReference type="PANTHER" id="PTHR13078:SF56">
    <property type="entry name" value="PEROXISOMAL MULTIFUNCTIONAL ENZYME TYPE 2"/>
    <property type="match status" value="1"/>
</dbReference>
<dbReference type="InterPro" id="IPR029069">
    <property type="entry name" value="HotDog_dom_sf"/>
</dbReference>
<dbReference type="CDD" id="cd03448">
    <property type="entry name" value="HDE_HSD"/>
    <property type="match status" value="1"/>
</dbReference>
<evidence type="ECO:0000256" key="1">
    <source>
        <dbReference type="SAM" id="MobiDB-lite"/>
    </source>
</evidence>
<dbReference type="Pfam" id="PF22622">
    <property type="entry name" value="MFE-2_hydrat-2_N"/>
    <property type="match status" value="1"/>
</dbReference>
<dbReference type="AlphaFoldDB" id="A0A0F9JML5"/>
<dbReference type="GO" id="GO:0044594">
    <property type="term" value="F:17-beta-hydroxysteroid dehydrogenase (NAD+) activity"/>
    <property type="evidence" value="ECO:0007669"/>
    <property type="project" value="TreeGrafter"/>
</dbReference>
<name>A0A0F9JML5_9ZZZZ</name>
<dbReference type="GO" id="GO:0003857">
    <property type="term" value="F:(3S)-3-hydroxyacyl-CoA dehydrogenase (NAD+) activity"/>
    <property type="evidence" value="ECO:0007669"/>
    <property type="project" value="TreeGrafter"/>
</dbReference>
<feature type="domain" description="MaoC-like" evidence="2">
    <location>
        <begin position="154"/>
        <end position="268"/>
    </location>
</feature>
<accession>A0A0F9JML5</accession>
<reference evidence="4" key="1">
    <citation type="journal article" date="2015" name="Nature">
        <title>Complex archaea that bridge the gap between prokaryotes and eukaryotes.</title>
        <authorList>
            <person name="Spang A."/>
            <person name="Saw J.H."/>
            <person name="Jorgensen S.L."/>
            <person name="Zaremba-Niedzwiedzka K."/>
            <person name="Martijn J."/>
            <person name="Lind A.E."/>
            <person name="van Eijk R."/>
            <person name="Schleper C."/>
            <person name="Guy L."/>
            <person name="Ettema T.J."/>
        </authorList>
    </citation>
    <scope>NUCLEOTIDE SEQUENCE</scope>
</reference>
<dbReference type="GO" id="GO:0004300">
    <property type="term" value="F:enoyl-CoA hydratase activity"/>
    <property type="evidence" value="ECO:0007669"/>
    <property type="project" value="TreeGrafter"/>
</dbReference>
<dbReference type="Gene3D" id="3.10.129.10">
    <property type="entry name" value="Hotdog Thioesterase"/>
    <property type="match status" value="1"/>
</dbReference>
<protein>
    <recommendedName>
        <fullName evidence="5">MaoC-like domain-containing protein</fullName>
    </recommendedName>
</protein>
<dbReference type="PANTHER" id="PTHR13078">
    <property type="entry name" value="PEROXISOMAL MULTIFUNCTIONAL ENZYME TYPE 2-RELATED"/>
    <property type="match status" value="1"/>
</dbReference>
<evidence type="ECO:0008006" key="5">
    <source>
        <dbReference type="Google" id="ProtNLM"/>
    </source>
</evidence>
<dbReference type="InterPro" id="IPR054357">
    <property type="entry name" value="MFE-2_N"/>
</dbReference>
<dbReference type="EMBL" id="LAZR01011059">
    <property type="protein sequence ID" value="KKM63656.1"/>
    <property type="molecule type" value="Genomic_DNA"/>
</dbReference>
<dbReference type="Pfam" id="PF01575">
    <property type="entry name" value="MaoC_dehydratas"/>
    <property type="match status" value="1"/>
</dbReference>
<dbReference type="SUPFAM" id="SSF54637">
    <property type="entry name" value="Thioesterase/thiol ester dehydrase-isomerase"/>
    <property type="match status" value="2"/>
</dbReference>
<evidence type="ECO:0000313" key="4">
    <source>
        <dbReference type="EMBL" id="KKM63656.1"/>
    </source>
</evidence>
<comment type="caution">
    <text evidence="4">The sequence shown here is derived from an EMBL/GenBank/DDBJ whole genome shotgun (WGS) entry which is preliminary data.</text>
</comment>
<gene>
    <name evidence="4" type="ORF">LCGC14_1509270</name>
</gene>
<proteinExistence type="predicted"/>
<dbReference type="GO" id="GO:0006635">
    <property type="term" value="P:fatty acid beta-oxidation"/>
    <property type="evidence" value="ECO:0007669"/>
    <property type="project" value="TreeGrafter"/>
</dbReference>
<organism evidence="4">
    <name type="scientific">marine sediment metagenome</name>
    <dbReference type="NCBI Taxonomy" id="412755"/>
    <lineage>
        <taxon>unclassified sequences</taxon>
        <taxon>metagenomes</taxon>
        <taxon>ecological metagenomes</taxon>
    </lineage>
</organism>
<dbReference type="InterPro" id="IPR002539">
    <property type="entry name" value="MaoC-like_dom"/>
</dbReference>
<feature type="domain" description="Peroxisomal multifunctional enzyme type 2-like N-terminal" evidence="3">
    <location>
        <begin position="21"/>
        <end position="138"/>
    </location>
</feature>
<dbReference type="GO" id="GO:0005777">
    <property type="term" value="C:peroxisome"/>
    <property type="evidence" value="ECO:0007669"/>
    <property type="project" value="TreeGrafter"/>
</dbReference>
<sequence>MTTRVAIPQAAGIELPAATLEYDERDVMLYAVGVGATELDFVFERNLKVLPTFAVIPGFPAMMGLVSAVEINPVMLLHGEQRIKLLKPIPPQGKLTTAGRVTGVYDKGKGALVVIESETKDEQGEVLFVNTAGVFLRGAGGFGGERGPEAGNKPPDRAPDKTVEMQTLPIQAMIYRLSGDRNPLHVDPAFAKMAGFDRPILHGLCALGYVGRAVLGAYCDNDPARFTGLELRFSGVVFPGDSIVTEMWDEGSGRIVLQAKTQQGNVVISNAAATVK</sequence>
<evidence type="ECO:0000259" key="3">
    <source>
        <dbReference type="Pfam" id="PF22622"/>
    </source>
</evidence>